<feature type="non-terminal residue" evidence="1">
    <location>
        <position position="66"/>
    </location>
</feature>
<keyword evidence="2" id="KW-1185">Reference proteome</keyword>
<evidence type="ECO:0000313" key="1">
    <source>
        <dbReference type="EMBL" id="KAI0038207.1"/>
    </source>
</evidence>
<name>A0ACB8R2T2_9AGAM</name>
<gene>
    <name evidence="1" type="ORF">FA95DRAFT_1455530</name>
</gene>
<dbReference type="Proteomes" id="UP000814033">
    <property type="component" value="Unassembled WGS sequence"/>
</dbReference>
<accession>A0ACB8R2T2</accession>
<evidence type="ECO:0000313" key="2">
    <source>
        <dbReference type="Proteomes" id="UP000814033"/>
    </source>
</evidence>
<feature type="non-terminal residue" evidence="1">
    <location>
        <position position="1"/>
    </location>
</feature>
<protein>
    <submittedName>
        <fullName evidence="1">Uncharacterized protein</fullName>
    </submittedName>
</protein>
<reference evidence="1" key="1">
    <citation type="submission" date="2021-02" db="EMBL/GenBank/DDBJ databases">
        <authorList>
            <consortium name="DOE Joint Genome Institute"/>
            <person name="Ahrendt S."/>
            <person name="Looney B.P."/>
            <person name="Miyauchi S."/>
            <person name="Morin E."/>
            <person name="Drula E."/>
            <person name="Courty P.E."/>
            <person name="Chicoki N."/>
            <person name="Fauchery L."/>
            <person name="Kohler A."/>
            <person name="Kuo A."/>
            <person name="Labutti K."/>
            <person name="Pangilinan J."/>
            <person name="Lipzen A."/>
            <person name="Riley R."/>
            <person name="Andreopoulos W."/>
            <person name="He G."/>
            <person name="Johnson J."/>
            <person name="Barry K.W."/>
            <person name="Grigoriev I.V."/>
            <person name="Nagy L."/>
            <person name="Hibbett D."/>
            <person name="Henrissat B."/>
            <person name="Matheny P.B."/>
            <person name="Labbe J."/>
            <person name="Martin F."/>
        </authorList>
    </citation>
    <scope>NUCLEOTIDE SEQUENCE</scope>
    <source>
        <strain evidence="1">FP105234-sp</strain>
    </source>
</reference>
<reference evidence="1" key="2">
    <citation type="journal article" date="2022" name="New Phytol.">
        <title>Evolutionary transition to the ectomycorrhizal habit in the genomes of a hyperdiverse lineage of mushroom-forming fungi.</title>
        <authorList>
            <person name="Looney B."/>
            <person name="Miyauchi S."/>
            <person name="Morin E."/>
            <person name="Drula E."/>
            <person name="Courty P.E."/>
            <person name="Kohler A."/>
            <person name="Kuo A."/>
            <person name="LaButti K."/>
            <person name="Pangilinan J."/>
            <person name="Lipzen A."/>
            <person name="Riley R."/>
            <person name="Andreopoulos W."/>
            <person name="He G."/>
            <person name="Johnson J."/>
            <person name="Nolan M."/>
            <person name="Tritt A."/>
            <person name="Barry K.W."/>
            <person name="Grigoriev I.V."/>
            <person name="Nagy L.G."/>
            <person name="Hibbett D."/>
            <person name="Henrissat B."/>
            <person name="Matheny P.B."/>
            <person name="Labbe J."/>
            <person name="Martin F.M."/>
        </authorList>
    </citation>
    <scope>NUCLEOTIDE SEQUENCE</scope>
    <source>
        <strain evidence="1">FP105234-sp</strain>
    </source>
</reference>
<organism evidence="1 2">
    <name type="scientific">Auriscalpium vulgare</name>
    <dbReference type="NCBI Taxonomy" id="40419"/>
    <lineage>
        <taxon>Eukaryota</taxon>
        <taxon>Fungi</taxon>
        <taxon>Dikarya</taxon>
        <taxon>Basidiomycota</taxon>
        <taxon>Agaricomycotina</taxon>
        <taxon>Agaricomycetes</taxon>
        <taxon>Russulales</taxon>
        <taxon>Auriscalpiaceae</taxon>
        <taxon>Auriscalpium</taxon>
    </lineage>
</organism>
<dbReference type="EMBL" id="MU276562">
    <property type="protein sequence ID" value="KAI0038207.1"/>
    <property type="molecule type" value="Genomic_DNA"/>
</dbReference>
<proteinExistence type="predicted"/>
<sequence length="66" mass="7804">YKLALPDTYPMHSIYEVGGIVRWRRNKRRRGNQVEYLVRWAGLGPEDDTWQTAADLRNAPEILRAY</sequence>
<comment type="caution">
    <text evidence="1">The sequence shown here is derived from an EMBL/GenBank/DDBJ whole genome shotgun (WGS) entry which is preliminary data.</text>
</comment>